<evidence type="ECO:0000256" key="6">
    <source>
        <dbReference type="ARBA" id="ARBA00023136"/>
    </source>
</evidence>
<comment type="similarity">
    <text evidence="2">Belongs to the MLO family.</text>
</comment>
<dbReference type="InterPro" id="IPR004326">
    <property type="entry name" value="Mlo"/>
</dbReference>
<evidence type="ECO:0000256" key="2">
    <source>
        <dbReference type="ARBA" id="ARBA00006574"/>
    </source>
</evidence>
<feature type="transmembrane region" description="Helical" evidence="9">
    <location>
        <begin position="12"/>
        <end position="30"/>
    </location>
</feature>
<name>A0AAV6IE71_9ERIC</name>
<evidence type="ECO:0000256" key="3">
    <source>
        <dbReference type="ARBA" id="ARBA00022692"/>
    </source>
</evidence>
<reference evidence="10" key="1">
    <citation type="submission" date="2020-08" db="EMBL/GenBank/DDBJ databases">
        <title>Plant Genome Project.</title>
        <authorList>
            <person name="Zhang R.-G."/>
        </authorList>
    </citation>
    <scope>NUCLEOTIDE SEQUENCE</scope>
    <source>
        <strain evidence="10">WSP0</strain>
        <tissue evidence="10">Leaf</tissue>
    </source>
</reference>
<evidence type="ECO:0000313" key="10">
    <source>
        <dbReference type="EMBL" id="KAG5525639.1"/>
    </source>
</evidence>
<keyword evidence="3 9" id="KW-0812">Transmembrane</keyword>
<evidence type="ECO:0008006" key="12">
    <source>
        <dbReference type="Google" id="ProtNLM"/>
    </source>
</evidence>
<evidence type="ECO:0000256" key="4">
    <source>
        <dbReference type="ARBA" id="ARBA00022821"/>
    </source>
</evidence>
<evidence type="ECO:0000256" key="1">
    <source>
        <dbReference type="ARBA" id="ARBA00004141"/>
    </source>
</evidence>
<dbReference type="EMBL" id="JACTNZ010000011">
    <property type="protein sequence ID" value="KAG5525639.1"/>
    <property type="molecule type" value="Genomic_DNA"/>
</dbReference>
<dbReference type="GO" id="GO:0006952">
    <property type="term" value="P:defense response"/>
    <property type="evidence" value="ECO:0007669"/>
    <property type="project" value="UniProtKB-KW"/>
</dbReference>
<protein>
    <recommendedName>
        <fullName evidence="12">MLO-like protein</fullName>
    </recommendedName>
</protein>
<dbReference type="AlphaFoldDB" id="A0AAV6IE71"/>
<accession>A0AAV6IE71</accession>
<keyword evidence="6 9" id="KW-0472">Membrane</keyword>
<comment type="caution">
    <text evidence="10">The sequence shown here is derived from an EMBL/GenBank/DDBJ whole genome shotgun (WGS) entry which is preliminary data.</text>
</comment>
<evidence type="ECO:0000256" key="8">
    <source>
        <dbReference type="SAM" id="MobiDB-lite"/>
    </source>
</evidence>
<gene>
    <name evidence="10" type="ORF">RHGRI_032072</name>
</gene>
<dbReference type="Proteomes" id="UP000823749">
    <property type="component" value="Chromosome 11"/>
</dbReference>
<sequence length="158" mass="17672">MVEESRSLEYTPTWVVAVICFVIVLISLVAERGLHRLGKFILITFTVSSNAQPQAIGGSQLLEAGWVLVQVLCSYSTLPLYTLVTQMGSMFKEGMFEDHVQDLLDNWVGDRKKRGTQHHSPQINRMAKESFEDDRIAEETSAVDEGNTASIIELSPRT</sequence>
<proteinExistence type="inferred from homology"/>
<keyword evidence="4" id="KW-0611">Plant defense</keyword>
<feature type="region of interest" description="Disordered" evidence="8">
    <location>
        <begin position="112"/>
        <end position="158"/>
    </location>
</feature>
<feature type="compositionally biased region" description="Basic and acidic residues" evidence="8">
    <location>
        <begin position="126"/>
        <end position="138"/>
    </location>
</feature>
<evidence type="ECO:0000256" key="9">
    <source>
        <dbReference type="SAM" id="Phobius"/>
    </source>
</evidence>
<keyword evidence="7" id="KW-0568">Pathogenesis-related protein</keyword>
<keyword evidence="5 9" id="KW-1133">Transmembrane helix</keyword>
<evidence type="ECO:0000256" key="7">
    <source>
        <dbReference type="ARBA" id="ARBA00023265"/>
    </source>
</evidence>
<keyword evidence="11" id="KW-1185">Reference proteome</keyword>
<dbReference type="GO" id="GO:0016020">
    <property type="term" value="C:membrane"/>
    <property type="evidence" value="ECO:0007669"/>
    <property type="project" value="UniProtKB-SubCell"/>
</dbReference>
<dbReference type="Pfam" id="PF03094">
    <property type="entry name" value="Mlo"/>
    <property type="match status" value="2"/>
</dbReference>
<comment type="subcellular location">
    <subcellularLocation>
        <location evidence="1">Membrane</location>
        <topology evidence="1">Multi-pass membrane protein</topology>
    </subcellularLocation>
</comment>
<evidence type="ECO:0000256" key="5">
    <source>
        <dbReference type="ARBA" id="ARBA00022989"/>
    </source>
</evidence>
<evidence type="ECO:0000313" key="11">
    <source>
        <dbReference type="Proteomes" id="UP000823749"/>
    </source>
</evidence>
<dbReference type="PANTHER" id="PTHR31942:SF54">
    <property type="entry name" value="MLO-LIKE PROTEIN 13"/>
    <property type="match status" value="1"/>
</dbReference>
<dbReference type="PANTHER" id="PTHR31942">
    <property type="entry name" value="MLO-LIKE PROTEIN 1"/>
    <property type="match status" value="1"/>
</dbReference>
<organism evidence="10 11">
    <name type="scientific">Rhododendron griersonianum</name>
    <dbReference type="NCBI Taxonomy" id="479676"/>
    <lineage>
        <taxon>Eukaryota</taxon>
        <taxon>Viridiplantae</taxon>
        <taxon>Streptophyta</taxon>
        <taxon>Embryophyta</taxon>
        <taxon>Tracheophyta</taxon>
        <taxon>Spermatophyta</taxon>
        <taxon>Magnoliopsida</taxon>
        <taxon>eudicotyledons</taxon>
        <taxon>Gunneridae</taxon>
        <taxon>Pentapetalae</taxon>
        <taxon>asterids</taxon>
        <taxon>Ericales</taxon>
        <taxon>Ericaceae</taxon>
        <taxon>Ericoideae</taxon>
        <taxon>Rhodoreae</taxon>
        <taxon>Rhododendron</taxon>
    </lineage>
</organism>